<comment type="subcellular location">
    <subcellularLocation>
        <location evidence="1">Endomembrane system</location>
        <topology evidence="1">Multi-pass membrane protein</topology>
    </subcellularLocation>
    <subcellularLocation>
        <location evidence="6">Membrane</location>
        <topology evidence="6">Multi-pass membrane protein</topology>
    </subcellularLocation>
</comment>
<feature type="transmembrane region" description="Helical" evidence="7">
    <location>
        <begin position="441"/>
        <end position="464"/>
    </location>
</feature>
<reference evidence="9 10" key="1">
    <citation type="submission" date="2024-09" db="EMBL/GenBank/DDBJ databases">
        <title>The Natural Products Discovery Center: Release of the First 8490 Sequenced Strains for Exploring Actinobacteria Biosynthetic Diversity.</title>
        <authorList>
            <person name="Kalkreuter E."/>
            <person name="Kautsar S.A."/>
            <person name="Yang D."/>
            <person name="Bader C.D."/>
            <person name="Teijaro C.N."/>
            <person name="Fluegel L."/>
            <person name="Davis C.M."/>
            <person name="Simpson J.R."/>
            <person name="Lauterbach L."/>
            <person name="Steele A.D."/>
            <person name="Gui C."/>
            <person name="Meng S."/>
            <person name="Li G."/>
            <person name="Viehrig K."/>
            <person name="Ye F."/>
            <person name="Su P."/>
            <person name="Kiefer A.F."/>
            <person name="Nichols A."/>
            <person name="Cepeda A.J."/>
            <person name="Yan W."/>
            <person name="Fan B."/>
            <person name="Jiang Y."/>
            <person name="Adhikari A."/>
            <person name="Zheng C.-J."/>
            <person name="Schuster L."/>
            <person name="Cowan T.M."/>
            <person name="Smanski M.J."/>
            <person name="Chevrette M.G."/>
            <person name="De Carvalho L.P.S."/>
            <person name="Shen B."/>
        </authorList>
    </citation>
    <scope>NUCLEOTIDE SEQUENCE [LARGE SCALE GENOMIC DNA]</scope>
    <source>
        <strain evidence="9 10">NPDC058328</strain>
    </source>
</reference>
<feature type="transmembrane region" description="Helical" evidence="7">
    <location>
        <begin position="220"/>
        <end position="238"/>
    </location>
</feature>
<dbReference type="PANTHER" id="PTHR43507">
    <property type="entry name" value="NADH-UBIQUINONE OXIDOREDUCTASE CHAIN 4"/>
    <property type="match status" value="1"/>
</dbReference>
<comment type="caution">
    <text evidence="9">The sequence shown here is derived from an EMBL/GenBank/DDBJ whole genome shotgun (WGS) entry which is preliminary data.</text>
</comment>
<evidence type="ECO:0000256" key="5">
    <source>
        <dbReference type="ARBA" id="ARBA00023136"/>
    </source>
</evidence>
<keyword evidence="10" id="KW-1185">Reference proteome</keyword>
<dbReference type="RefSeq" id="WP_149552501.1">
    <property type="nucleotide sequence ID" value="NZ_JBHVZQ010000006.1"/>
</dbReference>
<evidence type="ECO:0000256" key="7">
    <source>
        <dbReference type="SAM" id="Phobius"/>
    </source>
</evidence>
<feature type="transmembrane region" description="Helical" evidence="7">
    <location>
        <begin position="293"/>
        <end position="313"/>
    </location>
</feature>
<feature type="transmembrane region" description="Helical" evidence="7">
    <location>
        <begin position="259"/>
        <end position="281"/>
    </location>
</feature>
<feature type="transmembrane region" description="Helical" evidence="7">
    <location>
        <begin position="325"/>
        <end position="345"/>
    </location>
</feature>
<feature type="transmembrane region" description="Helical" evidence="7">
    <location>
        <begin position="485"/>
        <end position="503"/>
    </location>
</feature>
<feature type="transmembrane region" description="Helical" evidence="7">
    <location>
        <begin position="179"/>
        <end position="200"/>
    </location>
</feature>
<feature type="transmembrane region" description="Helical" evidence="7">
    <location>
        <begin position="43"/>
        <end position="66"/>
    </location>
</feature>
<keyword evidence="5 7" id="KW-0472">Membrane</keyword>
<feature type="transmembrane region" description="Helical" evidence="7">
    <location>
        <begin position="400"/>
        <end position="421"/>
    </location>
</feature>
<dbReference type="PANTHER" id="PTHR43507:SF1">
    <property type="entry name" value="NADH-UBIQUINONE OXIDOREDUCTASE CHAIN 4"/>
    <property type="match status" value="1"/>
</dbReference>
<proteinExistence type="inferred from homology"/>
<feature type="transmembrane region" description="Helical" evidence="7">
    <location>
        <begin position="351"/>
        <end position="370"/>
    </location>
</feature>
<dbReference type="InterPro" id="IPR003918">
    <property type="entry name" value="NADH_UbQ_OxRdtase"/>
</dbReference>
<evidence type="ECO:0000256" key="3">
    <source>
        <dbReference type="ARBA" id="ARBA00022692"/>
    </source>
</evidence>
<dbReference type="NCBIfam" id="TIGR01972">
    <property type="entry name" value="NDH_I_M"/>
    <property type="match status" value="1"/>
</dbReference>
<evidence type="ECO:0000313" key="9">
    <source>
        <dbReference type="EMBL" id="MFF1273667.1"/>
    </source>
</evidence>
<name>A0ABW6Q383_9ACTN</name>
<feature type="transmembrane region" description="Helical" evidence="7">
    <location>
        <begin position="99"/>
        <end position="118"/>
    </location>
</feature>
<evidence type="ECO:0000256" key="2">
    <source>
        <dbReference type="ARBA" id="ARBA00009025"/>
    </source>
</evidence>
<feature type="domain" description="NADH:quinone oxidoreductase/Mrp antiporter transmembrane" evidence="8">
    <location>
        <begin position="148"/>
        <end position="432"/>
    </location>
</feature>
<evidence type="ECO:0000256" key="6">
    <source>
        <dbReference type="RuleBase" id="RU000320"/>
    </source>
</evidence>
<evidence type="ECO:0000256" key="4">
    <source>
        <dbReference type="ARBA" id="ARBA00022989"/>
    </source>
</evidence>
<dbReference type="PRINTS" id="PR01437">
    <property type="entry name" value="NUOXDRDTASE4"/>
</dbReference>
<feature type="transmembrane region" description="Helical" evidence="7">
    <location>
        <begin position="138"/>
        <end position="167"/>
    </location>
</feature>
<protein>
    <submittedName>
        <fullName evidence="9">NuoM family protein</fullName>
    </submittedName>
</protein>
<dbReference type="EMBL" id="JBHVZQ010000006">
    <property type="protein sequence ID" value="MFF1273667.1"/>
    <property type="molecule type" value="Genomic_DNA"/>
</dbReference>
<dbReference type="Proteomes" id="UP001601627">
    <property type="component" value="Unassembled WGS sequence"/>
</dbReference>
<evidence type="ECO:0000259" key="8">
    <source>
        <dbReference type="Pfam" id="PF00361"/>
    </source>
</evidence>
<evidence type="ECO:0000256" key="1">
    <source>
        <dbReference type="ARBA" id="ARBA00004127"/>
    </source>
</evidence>
<gene>
    <name evidence="9" type="ORF">ACFVZC_09690</name>
</gene>
<accession>A0ABW6Q383</accession>
<evidence type="ECO:0000313" key="10">
    <source>
        <dbReference type="Proteomes" id="UP001601627"/>
    </source>
</evidence>
<organism evidence="9 10">
    <name type="scientific">Streptomyces marokkonensis</name>
    <dbReference type="NCBI Taxonomy" id="324855"/>
    <lineage>
        <taxon>Bacteria</taxon>
        <taxon>Bacillati</taxon>
        <taxon>Actinomycetota</taxon>
        <taxon>Actinomycetes</taxon>
        <taxon>Kitasatosporales</taxon>
        <taxon>Streptomycetaceae</taxon>
        <taxon>Streptomyces</taxon>
    </lineage>
</organism>
<keyword evidence="3 6" id="KW-0812">Transmembrane</keyword>
<comment type="similarity">
    <text evidence="2">Belongs to the complex I subunit 4 family.</text>
</comment>
<dbReference type="InterPro" id="IPR010227">
    <property type="entry name" value="NADH_Q_OxRdtase_chainM/4"/>
</dbReference>
<sequence>MIDINESVMQFLLAFLVVGPLLGAAAALLPAPPGLKGKSPEQAVLRHGVTVTGAILLAALVLALGFDHDQPSTMQATTDISWIPALDVRIHLGTDGISLPLLVLTALLTFLSALHSYFKPPTGPSPKAFVALLLVLESGTLATFAVLDLILFFVAFEMVLIPMYFLIARWGGEGRAEAAWKFILYTLLGSVVMLLGLLLIGIEAGTFDMVALATDNGRSLTTSVQVIAVLAIGIGLAVKTPMWPLHSWLPDAHTAAPTVGSVLLAGVLLKMGTYGFVRILLPAAPDGFRTFAPYLAAFAVVGIIYGSLACLALAGRGAKGDLKRLIAYSSVGHMGFVLLGIATMTPTGVNGALFANVAHGLITGLLFFLVGGLKDRTGSTDLDTLARETGAALYGRAPRLGGLLAFAAVASLGLPGLAGFWGEMLALFGAFDPAEGLSRPAFLTFMAIGAFGTLLTAAYLLIVVRRVCMGAVPQDAPHLTDVRSYEFAAWTPLVVLTVVAGLWPGALLGLTDPAVQQLLPGGTR</sequence>
<dbReference type="Pfam" id="PF00361">
    <property type="entry name" value="Proton_antipo_M"/>
    <property type="match status" value="1"/>
</dbReference>
<dbReference type="InterPro" id="IPR001750">
    <property type="entry name" value="ND/Mrp_TM"/>
</dbReference>
<keyword evidence="4 7" id="KW-1133">Transmembrane helix</keyword>